<feature type="signal peptide" evidence="1">
    <location>
        <begin position="1"/>
        <end position="30"/>
    </location>
</feature>
<sequence length="267" mass="29098">MQSYPTIARLIRGCAAIALAALLVACRAHGDPRTPIPTALFPAPSPPGTRLVVVLPGRADDLGDLRASGIVPAAQRAWPDADVVLAELTLDYYMAGRATSRLHEEVIEPARRRGYRSVWLVGASLGGMGSLLYDREHPGAVDGIVLLAPFLGQRAILDEIRRAGGVARWTPGPKQPVDERTWQRELWRHIQQLSQRPGEASRVWLAYGADDRFRKAMPLLADALPDRQVRVYDGGHTWRVWSPAAYDVLSAASATAATEGEKAPGHR</sequence>
<gene>
    <name evidence="2" type="ORF">ACFFGH_08225</name>
</gene>
<feature type="chain" id="PRO_5047027452" evidence="1">
    <location>
        <begin position="31"/>
        <end position="267"/>
    </location>
</feature>
<name>A0ABV6RLI2_9GAMM</name>
<keyword evidence="2" id="KW-0378">Hydrolase</keyword>
<proteinExistence type="predicted"/>
<comment type="caution">
    <text evidence="2">The sequence shown here is derived from an EMBL/GenBank/DDBJ whole genome shotgun (WGS) entry which is preliminary data.</text>
</comment>
<dbReference type="InterPro" id="IPR029058">
    <property type="entry name" value="AB_hydrolase_fold"/>
</dbReference>
<dbReference type="Gene3D" id="3.40.50.1820">
    <property type="entry name" value="alpha/beta hydrolase"/>
    <property type="match status" value="1"/>
</dbReference>
<evidence type="ECO:0000256" key="1">
    <source>
        <dbReference type="SAM" id="SignalP"/>
    </source>
</evidence>
<organism evidence="2 3">
    <name type="scientific">Lysobacter korlensis</name>
    <dbReference type="NCBI Taxonomy" id="553636"/>
    <lineage>
        <taxon>Bacteria</taxon>
        <taxon>Pseudomonadati</taxon>
        <taxon>Pseudomonadota</taxon>
        <taxon>Gammaproteobacteria</taxon>
        <taxon>Lysobacterales</taxon>
        <taxon>Lysobacteraceae</taxon>
        <taxon>Lysobacter</taxon>
    </lineage>
</organism>
<accession>A0ABV6RLI2</accession>
<dbReference type="InterPro" id="IPR000801">
    <property type="entry name" value="Esterase-like"/>
</dbReference>
<evidence type="ECO:0000313" key="3">
    <source>
        <dbReference type="Proteomes" id="UP001589896"/>
    </source>
</evidence>
<dbReference type="GO" id="GO:0016787">
    <property type="term" value="F:hydrolase activity"/>
    <property type="evidence" value="ECO:0007669"/>
    <property type="project" value="UniProtKB-KW"/>
</dbReference>
<dbReference type="Proteomes" id="UP001589896">
    <property type="component" value="Unassembled WGS sequence"/>
</dbReference>
<dbReference type="Pfam" id="PF00756">
    <property type="entry name" value="Esterase"/>
    <property type="match status" value="1"/>
</dbReference>
<dbReference type="SUPFAM" id="SSF53474">
    <property type="entry name" value="alpha/beta-Hydrolases"/>
    <property type="match status" value="1"/>
</dbReference>
<reference evidence="2 3" key="1">
    <citation type="submission" date="2024-09" db="EMBL/GenBank/DDBJ databases">
        <authorList>
            <person name="Sun Q."/>
            <person name="Mori K."/>
        </authorList>
    </citation>
    <scope>NUCLEOTIDE SEQUENCE [LARGE SCALE GENOMIC DNA]</scope>
    <source>
        <strain evidence="2 3">KCTC 23076</strain>
    </source>
</reference>
<protein>
    <submittedName>
        <fullName evidence="2">Alpha/beta hydrolase-fold protein</fullName>
    </submittedName>
</protein>
<dbReference type="RefSeq" id="WP_386666844.1">
    <property type="nucleotide sequence ID" value="NZ_JBHLTG010000001.1"/>
</dbReference>
<keyword evidence="1" id="KW-0732">Signal</keyword>
<dbReference type="EMBL" id="JBHLTG010000001">
    <property type="protein sequence ID" value="MFC0677823.1"/>
    <property type="molecule type" value="Genomic_DNA"/>
</dbReference>
<keyword evidence="3" id="KW-1185">Reference proteome</keyword>
<evidence type="ECO:0000313" key="2">
    <source>
        <dbReference type="EMBL" id="MFC0677823.1"/>
    </source>
</evidence>